<feature type="region of interest" description="Disordered" evidence="1">
    <location>
        <begin position="71"/>
        <end position="91"/>
    </location>
</feature>
<evidence type="ECO:0000256" key="1">
    <source>
        <dbReference type="SAM" id="MobiDB-lite"/>
    </source>
</evidence>
<accession>A0A1Y2SXI0</accession>
<evidence type="ECO:0000313" key="3">
    <source>
        <dbReference type="Proteomes" id="UP000243540"/>
    </source>
</evidence>
<dbReference type="OrthoDB" id="3194815at2"/>
<dbReference type="AlphaFoldDB" id="A0A1Y2SXI0"/>
<protein>
    <submittedName>
        <fullName evidence="2">Uncharacterized protein</fullName>
    </submittedName>
</protein>
<proteinExistence type="predicted"/>
<dbReference type="RefSeq" id="WP_086106485.1">
    <property type="nucleotide sequence ID" value="NZ_NEKB01000003.1"/>
</dbReference>
<reference evidence="2 3" key="1">
    <citation type="submission" date="2017-04" db="EMBL/GenBank/DDBJ databases">
        <title>Draft genome sequences of Alloscardovia macacae UMA81211 and UMA81212 isolated from the feces of a rhesus macaque (Macaca mulatta).</title>
        <authorList>
            <person name="Albert K."/>
            <person name="Sela D.A."/>
        </authorList>
    </citation>
    <scope>NUCLEOTIDE SEQUENCE [LARGE SCALE GENOMIC DNA]</scope>
    <source>
        <strain evidence="2 3">UMA81212</strain>
    </source>
</reference>
<name>A0A1Y2SXI0_9BIFI</name>
<comment type="caution">
    <text evidence="2">The sequence shown here is derived from an EMBL/GenBank/DDBJ whole genome shotgun (WGS) entry which is preliminary data.</text>
</comment>
<dbReference type="Proteomes" id="UP000243540">
    <property type="component" value="Unassembled WGS sequence"/>
</dbReference>
<sequence length="91" mass="10267">MSKLSGFIRYQCDRCGKTAYLAENSVDARTWYNVSRFNAAQCTGGKADEYTLDADCFTLYSRLITGEDKSFTDWMHPAPEPTTTTTDSKED</sequence>
<dbReference type="STRING" id="1160091.B9T39_03705"/>
<gene>
    <name evidence="2" type="ORF">B9T39_03705</name>
</gene>
<evidence type="ECO:0000313" key="2">
    <source>
        <dbReference type="EMBL" id="OTA29233.1"/>
    </source>
</evidence>
<feature type="compositionally biased region" description="Polar residues" evidence="1">
    <location>
        <begin position="81"/>
        <end position="91"/>
    </location>
</feature>
<dbReference type="EMBL" id="NEKC01000007">
    <property type="protein sequence ID" value="OTA29233.1"/>
    <property type="molecule type" value="Genomic_DNA"/>
</dbReference>
<organism evidence="2 3">
    <name type="scientific">Alloscardovia macacae</name>
    <dbReference type="NCBI Taxonomy" id="1160091"/>
    <lineage>
        <taxon>Bacteria</taxon>
        <taxon>Bacillati</taxon>
        <taxon>Actinomycetota</taxon>
        <taxon>Actinomycetes</taxon>
        <taxon>Bifidobacteriales</taxon>
        <taxon>Bifidobacteriaceae</taxon>
        <taxon>Alloscardovia</taxon>
    </lineage>
</organism>